<feature type="chain" id="PRO_5006857844" description="DUF7492 domain-containing protein" evidence="1">
    <location>
        <begin position="18"/>
        <end position="82"/>
    </location>
</feature>
<dbReference type="InterPro" id="IPR055915">
    <property type="entry name" value="DUF7492"/>
</dbReference>
<evidence type="ECO:0000259" key="2">
    <source>
        <dbReference type="Pfam" id="PF24320"/>
    </source>
</evidence>
<name>A0A0U5GG18_ASPCI</name>
<sequence length="82" mass="9347">MKYFMLILPFALSYSWIEQLSVVGRDGLPQGPPGYPRGNVIRSSPEFSDRLMIYLLPDSKTPEYICAPSQRRQVQTEGSPRL</sequence>
<evidence type="ECO:0000313" key="4">
    <source>
        <dbReference type="Proteomes" id="UP000054771"/>
    </source>
</evidence>
<dbReference type="OrthoDB" id="64281at2759"/>
<feature type="domain" description="DUF7492" evidence="2">
    <location>
        <begin position="13"/>
        <end position="82"/>
    </location>
</feature>
<evidence type="ECO:0000256" key="1">
    <source>
        <dbReference type="SAM" id="SignalP"/>
    </source>
</evidence>
<dbReference type="EMBL" id="CDMC01000025">
    <property type="protein sequence ID" value="CEL11378.1"/>
    <property type="molecule type" value="Genomic_DNA"/>
</dbReference>
<protein>
    <recommendedName>
        <fullName evidence="2">DUF7492 domain-containing protein</fullName>
    </recommendedName>
</protein>
<keyword evidence="4" id="KW-1185">Reference proteome</keyword>
<proteinExistence type="predicted"/>
<accession>A0A0U5GG18</accession>
<feature type="signal peptide" evidence="1">
    <location>
        <begin position="1"/>
        <end position="17"/>
    </location>
</feature>
<evidence type="ECO:0000313" key="3">
    <source>
        <dbReference type="EMBL" id="CEL11378.1"/>
    </source>
</evidence>
<dbReference type="Pfam" id="PF24320">
    <property type="entry name" value="DUF7492"/>
    <property type="match status" value="1"/>
</dbReference>
<dbReference type="AlphaFoldDB" id="A0A0U5GG18"/>
<gene>
    <name evidence="3" type="ORF">ASPCAL14480</name>
</gene>
<dbReference type="Proteomes" id="UP000054771">
    <property type="component" value="Unassembled WGS sequence"/>
</dbReference>
<keyword evidence="1" id="KW-0732">Signal</keyword>
<organism evidence="3 4">
    <name type="scientific">Aspergillus calidoustus</name>
    <dbReference type="NCBI Taxonomy" id="454130"/>
    <lineage>
        <taxon>Eukaryota</taxon>
        <taxon>Fungi</taxon>
        <taxon>Dikarya</taxon>
        <taxon>Ascomycota</taxon>
        <taxon>Pezizomycotina</taxon>
        <taxon>Eurotiomycetes</taxon>
        <taxon>Eurotiomycetidae</taxon>
        <taxon>Eurotiales</taxon>
        <taxon>Aspergillaceae</taxon>
        <taxon>Aspergillus</taxon>
        <taxon>Aspergillus subgen. Nidulantes</taxon>
    </lineage>
</organism>
<reference evidence="4" key="1">
    <citation type="journal article" date="2016" name="Genome Announc.">
        <title>Draft genome sequences of fungus Aspergillus calidoustus.</title>
        <authorList>
            <person name="Horn F."/>
            <person name="Linde J."/>
            <person name="Mattern D.J."/>
            <person name="Walther G."/>
            <person name="Guthke R."/>
            <person name="Scherlach K."/>
            <person name="Martin K."/>
            <person name="Brakhage A.A."/>
            <person name="Petzke L."/>
            <person name="Valiante V."/>
        </authorList>
    </citation>
    <scope>NUCLEOTIDE SEQUENCE [LARGE SCALE GENOMIC DNA]</scope>
    <source>
        <strain evidence="4">SF006504</strain>
    </source>
</reference>